<sequence>MNLKSTTSVAAVLATAVLAVPLQASAGSAFHPTADERGAVFHSDHAGTRDRQVVIAELTKAQTHPAWQTSISRGAPWPVARADAPKTREQVQAELAAAMKHPAWNSVSRGAPWPPVLASN</sequence>
<name>A0A2W5S2K9_VARPD</name>
<evidence type="ECO:0000256" key="1">
    <source>
        <dbReference type="SAM" id="MobiDB-lite"/>
    </source>
</evidence>
<feature type="region of interest" description="Disordered" evidence="1">
    <location>
        <begin position="100"/>
        <end position="120"/>
    </location>
</feature>
<dbReference type="Proteomes" id="UP000249135">
    <property type="component" value="Unassembled WGS sequence"/>
</dbReference>
<feature type="chain" id="PRO_5015996996" evidence="2">
    <location>
        <begin position="27"/>
        <end position="120"/>
    </location>
</feature>
<accession>A0A2W5S2K9</accession>
<dbReference type="AlphaFoldDB" id="A0A2W5S2K9"/>
<dbReference type="EMBL" id="QFPP01000034">
    <property type="protein sequence ID" value="PZQ76987.1"/>
    <property type="molecule type" value="Genomic_DNA"/>
</dbReference>
<feature type="signal peptide" evidence="2">
    <location>
        <begin position="1"/>
        <end position="26"/>
    </location>
</feature>
<reference evidence="3 4" key="1">
    <citation type="submission" date="2017-08" db="EMBL/GenBank/DDBJ databases">
        <title>Infants hospitalized years apart are colonized by the same room-sourced microbial strains.</title>
        <authorList>
            <person name="Brooks B."/>
            <person name="Olm M.R."/>
            <person name="Firek B.A."/>
            <person name="Baker R."/>
            <person name="Thomas B.C."/>
            <person name="Morowitz M.J."/>
            <person name="Banfield J.F."/>
        </authorList>
    </citation>
    <scope>NUCLEOTIDE SEQUENCE [LARGE SCALE GENOMIC DNA]</scope>
    <source>
        <strain evidence="3">S2_005_003_R2_41</strain>
    </source>
</reference>
<gene>
    <name evidence="3" type="ORF">DI563_05255</name>
</gene>
<evidence type="ECO:0000313" key="4">
    <source>
        <dbReference type="Proteomes" id="UP000249135"/>
    </source>
</evidence>
<proteinExistence type="predicted"/>
<protein>
    <submittedName>
        <fullName evidence="3">DUF4148 domain-containing protein</fullName>
    </submittedName>
</protein>
<organism evidence="3 4">
    <name type="scientific">Variovorax paradoxus</name>
    <dbReference type="NCBI Taxonomy" id="34073"/>
    <lineage>
        <taxon>Bacteria</taxon>
        <taxon>Pseudomonadati</taxon>
        <taxon>Pseudomonadota</taxon>
        <taxon>Betaproteobacteria</taxon>
        <taxon>Burkholderiales</taxon>
        <taxon>Comamonadaceae</taxon>
        <taxon>Variovorax</taxon>
    </lineage>
</organism>
<keyword evidence="2" id="KW-0732">Signal</keyword>
<comment type="caution">
    <text evidence="3">The sequence shown here is derived from an EMBL/GenBank/DDBJ whole genome shotgun (WGS) entry which is preliminary data.</text>
</comment>
<evidence type="ECO:0000313" key="3">
    <source>
        <dbReference type="EMBL" id="PZQ76987.1"/>
    </source>
</evidence>
<evidence type="ECO:0000256" key="2">
    <source>
        <dbReference type="SAM" id="SignalP"/>
    </source>
</evidence>